<proteinExistence type="predicted"/>
<dbReference type="GO" id="GO:0005737">
    <property type="term" value="C:cytoplasm"/>
    <property type="evidence" value="ECO:0007669"/>
    <property type="project" value="TreeGrafter"/>
</dbReference>
<keyword evidence="5" id="KW-0489">Methyltransferase</keyword>
<dbReference type="EMBL" id="FUYX01000013">
    <property type="protein sequence ID" value="SKC08433.1"/>
    <property type="molecule type" value="Genomic_DNA"/>
</dbReference>
<dbReference type="GO" id="GO:0008168">
    <property type="term" value="F:methyltransferase activity"/>
    <property type="evidence" value="ECO:0007669"/>
    <property type="project" value="UniProtKB-KW"/>
</dbReference>
<dbReference type="GO" id="GO:0032259">
    <property type="term" value="P:methylation"/>
    <property type="evidence" value="ECO:0007669"/>
    <property type="project" value="UniProtKB-KW"/>
</dbReference>
<dbReference type="EMBL" id="LMAR01000033">
    <property type="protein sequence ID" value="KQK30744.1"/>
    <property type="molecule type" value="Genomic_DNA"/>
</dbReference>
<dbReference type="Gene3D" id="3.40.640.10">
    <property type="entry name" value="Type I PLP-dependent aspartate aminotransferase-like (Major domain)"/>
    <property type="match status" value="1"/>
</dbReference>
<sequence>MTALGRRDWVPQASEDYVLKVAGETASQPLDAIAARIDALAAENRTIHERDCVNLNPATNVMNPKAEALLSAGIGARPSLGYPGDKYEMGLEAIEQIEIIAAELAAEVFGAKYAEIRVPSGAIANLYAFMVAAKAGDCIIAPPGEIGGHVTHHGAGAAGLYGIVTHPAPVDLANYTVDVEKLRADALRLKPKLISIGGSLNLFPHPIREIRAIADEIGAIVLFDAAHMSGMIAGHGWQQPLEEGAHLMTMSTYKSLGGPPSGLILTNDAEIAKKLDAIAYPGLTANFDAAKSASLAVSLLDWKAHGRAYAQEMAKTARALAEALSERQVPVFARDRGMTTSHQFAIEAASYGGGQAAAKKLRAVNILSCGIGLPLPAVAGDVNGLRLGTPEIVRFGMTAADMPELAGYIAEGLNGSRPAQAVAKDVTAFRGRFRKLHFMR</sequence>
<evidence type="ECO:0000313" key="5">
    <source>
        <dbReference type="EMBL" id="KQK30744.1"/>
    </source>
</evidence>
<evidence type="ECO:0000259" key="4">
    <source>
        <dbReference type="Pfam" id="PF00464"/>
    </source>
</evidence>
<evidence type="ECO:0000256" key="1">
    <source>
        <dbReference type="ARBA" id="ARBA00001933"/>
    </source>
</evidence>
<feature type="domain" description="Serine hydroxymethyltransferase-like" evidence="4">
    <location>
        <begin position="49"/>
        <end position="409"/>
    </location>
</feature>
<dbReference type="PANTHER" id="PTHR11680">
    <property type="entry name" value="SERINE HYDROXYMETHYLTRANSFERASE"/>
    <property type="match status" value="1"/>
</dbReference>
<protein>
    <submittedName>
        <fullName evidence="6">Glycine hydroxymethyltransferase</fullName>
    </submittedName>
    <submittedName>
        <fullName evidence="5">Serine hydroxymethyltransferase</fullName>
    </submittedName>
</protein>
<dbReference type="InterPro" id="IPR015421">
    <property type="entry name" value="PyrdxlP-dep_Trfase_major"/>
</dbReference>
<dbReference type="AlphaFoldDB" id="A0A0Q3I6V2"/>
<dbReference type="GO" id="GO:0019264">
    <property type="term" value="P:glycine biosynthetic process from serine"/>
    <property type="evidence" value="ECO:0007669"/>
    <property type="project" value="InterPro"/>
</dbReference>
<evidence type="ECO:0000256" key="3">
    <source>
        <dbReference type="PIRSR" id="PIRSR000412-50"/>
    </source>
</evidence>
<evidence type="ECO:0000313" key="8">
    <source>
        <dbReference type="Proteomes" id="UP000190130"/>
    </source>
</evidence>
<dbReference type="Proteomes" id="UP000190130">
    <property type="component" value="Unassembled WGS sequence"/>
</dbReference>
<feature type="modified residue" description="N6-(pyridoxal phosphate)lysine" evidence="3">
    <location>
        <position position="254"/>
    </location>
</feature>
<evidence type="ECO:0000313" key="7">
    <source>
        <dbReference type="Proteomes" id="UP000051562"/>
    </source>
</evidence>
<comment type="cofactor">
    <cofactor evidence="1 3">
        <name>pyridoxal 5'-phosphate</name>
        <dbReference type="ChEBI" id="CHEBI:597326"/>
    </cofactor>
</comment>
<dbReference type="InterPro" id="IPR001085">
    <property type="entry name" value="Ser_HO-MeTrfase"/>
</dbReference>
<dbReference type="SUPFAM" id="SSF53383">
    <property type="entry name" value="PLP-dependent transferases"/>
    <property type="match status" value="1"/>
</dbReference>
<dbReference type="InterPro" id="IPR039429">
    <property type="entry name" value="SHMT-like_dom"/>
</dbReference>
<dbReference type="PANTHER" id="PTHR11680:SF35">
    <property type="entry name" value="SERINE HYDROXYMETHYLTRANSFERASE 1"/>
    <property type="match status" value="1"/>
</dbReference>
<dbReference type="InterPro" id="IPR015424">
    <property type="entry name" value="PyrdxlP-dep_Trfase"/>
</dbReference>
<dbReference type="STRING" id="53254.SAMN05660750_04110"/>
<reference evidence="6 8" key="2">
    <citation type="submission" date="2017-02" db="EMBL/GenBank/DDBJ databases">
        <authorList>
            <person name="Peterson S.W."/>
        </authorList>
    </citation>
    <scope>NUCLEOTIDE SEQUENCE [LARGE SCALE GENOMIC DNA]</scope>
    <source>
        <strain evidence="6 8">DSM 9653</strain>
    </source>
</reference>
<gene>
    <name evidence="5" type="ORF">ARD30_12405</name>
    <name evidence="6" type="ORF">SAMN05660750_04110</name>
</gene>
<dbReference type="Gene3D" id="3.90.1150.10">
    <property type="entry name" value="Aspartate Aminotransferase, domain 1"/>
    <property type="match status" value="1"/>
</dbReference>
<keyword evidence="2 3" id="KW-0663">Pyridoxal phosphate</keyword>
<reference evidence="5 7" key="1">
    <citation type="submission" date="2015-10" db="EMBL/GenBank/DDBJ databases">
        <title>Draft genome of Bosea thiooxidans.</title>
        <authorList>
            <person name="Wang X."/>
        </authorList>
    </citation>
    <scope>NUCLEOTIDE SEQUENCE [LARGE SCALE GENOMIC DNA]</scope>
    <source>
        <strain evidence="5 7">CGMCC 9174</strain>
    </source>
</reference>
<evidence type="ECO:0000256" key="2">
    <source>
        <dbReference type="ARBA" id="ARBA00022898"/>
    </source>
</evidence>
<organism evidence="5 7">
    <name type="scientific">Bosea thiooxidans</name>
    <dbReference type="NCBI Taxonomy" id="53254"/>
    <lineage>
        <taxon>Bacteria</taxon>
        <taxon>Pseudomonadati</taxon>
        <taxon>Pseudomonadota</taxon>
        <taxon>Alphaproteobacteria</taxon>
        <taxon>Hyphomicrobiales</taxon>
        <taxon>Boseaceae</taxon>
        <taxon>Bosea</taxon>
    </lineage>
</organism>
<evidence type="ECO:0000313" key="6">
    <source>
        <dbReference type="EMBL" id="SKC08433.1"/>
    </source>
</evidence>
<dbReference type="InterPro" id="IPR015422">
    <property type="entry name" value="PyrdxlP-dep_Trfase_small"/>
</dbReference>
<keyword evidence="7" id="KW-1185">Reference proteome</keyword>
<keyword evidence="5" id="KW-0808">Transferase</keyword>
<name>A0A0Q3I6V2_9HYPH</name>
<accession>A0A0Q3I6V2</accession>
<dbReference type="OrthoDB" id="9019276at2"/>
<dbReference type="RefSeq" id="WP_055727905.1">
    <property type="nucleotide sequence ID" value="NZ_FUYX01000013.1"/>
</dbReference>
<dbReference type="Proteomes" id="UP000051562">
    <property type="component" value="Unassembled WGS sequence"/>
</dbReference>
<dbReference type="InterPro" id="IPR049943">
    <property type="entry name" value="Ser_HO-MeTrfase-like"/>
</dbReference>
<dbReference type="PIRSF" id="PIRSF000412">
    <property type="entry name" value="SHMT"/>
    <property type="match status" value="1"/>
</dbReference>
<dbReference type="GO" id="GO:0035999">
    <property type="term" value="P:tetrahydrofolate interconversion"/>
    <property type="evidence" value="ECO:0007669"/>
    <property type="project" value="InterPro"/>
</dbReference>
<dbReference type="Pfam" id="PF00464">
    <property type="entry name" value="SHMT"/>
    <property type="match status" value="1"/>
</dbReference>
<dbReference type="GO" id="GO:0030170">
    <property type="term" value="F:pyridoxal phosphate binding"/>
    <property type="evidence" value="ECO:0007669"/>
    <property type="project" value="InterPro"/>
</dbReference>
<dbReference type="GO" id="GO:0004372">
    <property type="term" value="F:glycine hydroxymethyltransferase activity"/>
    <property type="evidence" value="ECO:0007669"/>
    <property type="project" value="InterPro"/>
</dbReference>